<protein>
    <submittedName>
        <fullName evidence="4">Uncharacterized protein LOC104723114 isoform X1</fullName>
    </submittedName>
</protein>
<feature type="domain" description="KIB1-4 beta-propeller" evidence="2">
    <location>
        <begin position="36"/>
        <end position="171"/>
    </location>
</feature>
<sequence>MSIFLLSSLHLLISCKDFLKMPWLLYREMGSGEARFYDPVREKVHNIGNDPNLELEGTRYLGSTLGWVVMINSVAVDPREHHQIFLYNPFTSKRCELPPLTIGNPHPKTVVRYGVLTGDPREDNTYVCLFTDNSYINNGMVILNIPRELICYVAKRNGKWDQYWSVTSIPNHHTHGSPIESISPCADKISIIIRGHSLDFTFQTQDWNVRETQENDPIGWNPFHGQPFHQIKHRLQISQQIPTTLEIIGTKTDRERVKNSAWDGGNHSVSYIEGVWVEVRA</sequence>
<feature type="signal peptide" evidence="1">
    <location>
        <begin position="1"/>
        <end position="15"/>
    </location>
</feature>
<keyword evidence="3" id="KW-1185">Reference proteome</keyword>
<evidence type="ECO:0000313" key="3">
    <source>
        <dbReference type="Proteomes" id="UP000694864"/>
    </source>
</evidence>
<dbReference type="InterPro" id="IPR005174">
    <property type="entry name" value="KIB1-4_b-propeller"/>
</dbReference>
<reference evidence="3" key="1">
    <citation type="journal article" date="2014" name="Nat. Commun.">
        <title>The emerging biofuel crop Camelina sativa retains a highly undifferentiated hexaploid genome structure.</title>
        <authorList>
            <person name="Kagale S."/>
            <person name="Koh C."/>
            <person name="Nixon J."/>
            <person name="Bollina V."/>
            <person name="Clarke W.E."/>
            <person name="Tuteja R."/>
            <person name="Spillane C."/>
            <person name="Robinson S.J."/>
            <person name="Links M.G."/>
            <person name="Clarke C."/>
            <person name="Higgins E.E."/>
            <person name="Huebert T."/>
            <person name="Sharpe A.G."/>
            <person name="Parkin I.A."/>
        </authorList>
    </citation>
    <scope>NUCLEOTIDE SEQUENCE [LARGE SCALE GENOMIC DNA]</scope>
    <source>
        <strain evidence="3">cv. DH55</strain>
    </source>
</reference>
<gene>
    <name evidence="4" type="primary">LOC104723114</name>
</gene>
<reference evidence="4" key="2">
    <citation type="submission" date="2025-08" db="UniProtKB">
        <authorList>
            <consortium name="RefSeq"/>
        </authorList>
    </citation>
    <scope>IDENTIFICATION</scope>
    <source>
        <tissue evidence="4">Leaf</tissue>
    </source>
</reference>
<dbReference type="GeneID" id="104723114"/>
<evidence type="ECO:0000313" key="4">
    <source>
        <dbReference type="RefSeq" id="XP_010439727.1"/>
    </source>
</evidence>
<dbReference type="Pfam" id="PF03478">
    <property type="entry name" value="Beta-prop_KIB1-4"/>
    <property type="match status" value="1"/>
</dbReference>
<dbReference type="RefSeq" id="XP_010439727.1">
    <property type="nucleotide sequence ID" value="XM_010441425.1"/>
</dbReference>
<accession>A0ABM0UDV3</accession>
<organism evidence="3 4">
    <name type="scientific">Camelina sativa</name>
    <name type="common">False flax</name>
    <name type="synonym">Myagrum sativum</name>
    <dbReference type="NCBI Taxonomy" id="90675"/>
    <lineage>
        <taxon>Eukaryota</taxon>
        <taxon>Viridiplantae</taxon>
        <taxon>Streptophyta</taxon>
        <taxon>Embryophyta</taxon>
        <taxon>Tracheophyta</taxon>
        <taxon>Spermatophyta</taxon>
        <taxon>Magnoliopsida</taxon>
        <taxon>eudicotyledons</taxon>
        <taxon>Gunneridae</taxon>
        <taxon>Pentapetalae</taxon>
        <taxon>rosids</taxon>
        <taxon>malvids</taxon>
        <taxon>Brassicales</taxon>
        <taxon>Brassicaceae</taxon>
        <taxon>Camelineae</taxon>
        <taxon>Camelina</taxon>
    </lineage>
</organism>
<evidence type="ECO:0000259" key="2">
    <source>
        <dbReference type="Pfam" id="PF03478"/>
    </source>
</evidence>
<feature type="chain" id="PRO_5045194381" evidence="1">
    <location>
        <begin position="16"/>
        <end position="281"/>
    </location>
</feature>
<dbReference type="Proteomes" id="UP000694864">
    <property type="component" value="Chromosome 11"/>
</dbReference>
<name>A0ABM0UDV3_CAMSA</name>
<keyword evidence="1" id="KW-0732">Signal</keyword>
<proteinExistence type="predicted"/>
<evidence type="ECO:0000256" key="1">
    <source>
        <dbReference type="SAM" id="SignalP"/>
    </source>
</evidence>